<dbReference type="Pfam" id="PF09376">
    <property type="entry name" value="NurA"/>
    <property type="match status" value="1"/>
</dbReference>
<sequence>VDECHRLAELAAELPPSSFNLALLDGSLILWGLAGKVYPEFVTEALLNKGFLRYLEDMRKLNTEKRLALASYISFPRSTDVVNALRVAICPYDPADCDRYCPNKARDCDRISGVQDRELFANVLAPGERSALNNWFPREKSHLLSSFSPPNREFKRAVALFLLYSSPSPFKERGTQGVR</sequence>
<organism evidence="2">
    <name type="scientific">marine sediment metagenome</name>
    <dbReference type="NCBI Taxonomy" id="412755"/>
    <lineage>
        <taxon>unclassified sequences</taxon>
        <taxon>metagenomes</taxon>
        <taxon>ecological metagenomes</taxon>
    </lineage>
</organism>
<gene>
    <name evidence="2" type="ORF">S03H2_55930</name>
</gene>
<evidence type="ECO:0000259" key="1">
    <source>
        <dbReference type="Pfam" id="PF09376"/>
    </source>
</evidence>
<reference evidence="2" key="1">
    <citation type="journal article" date="2014" name="Front. Microbiol.">
        <title>High frequency of phylogenetically diverse reductive dehalogenase-homologous genes in deep subseafloor sedimentary metagenomes.</title>
        <authorList>
            <person name="Kawai M."/>
            <person name="Futagami T."/>
            <person name="Toyoda A."/>
            <person name="Takaki Y."/>
            <person name="Nishi S."/>
            <person name="Hori S."/>
            <person name="Arai W."/>
            <person name="Tsubouchi T."/>
            <person name="Morono Y."/>
            <person name="Uchiyama I."/>
            <person name="Ito T."/>
            <person name="Fujiyama A."/>
            <person name="Inagaki F."/>
            <person name="Takami H."/>
        </authorList>
    </citation>
    <scope>NUCLEOTIDE SEQUENCE</scope>
    <source>
        <strain evidence="2">Expedition CK06-06</strain>
    </source>
</reference>
<accession>X1IR60</accession>
<dbReference type="AlphaFoldDB" id="X1IR60"/>
<feature type="non-terminal residue" evidence="2">
    <location>
        <position position="1"/>
    </location>
</feature>
<feature type="domain" description="NurA" evidence="1">
    <location>
        <begin position="2"/>
        <end position="133"/>
    </location>
</feature>
<dbReference type="InterPro" id="IPR018977">
    <property type="entry name" value="NurA_domain"/>
</dbReference>
<name>X1IR60_9ZZZZ</name>
<comment type="caution">
    <text evidence="2">The sequence shown here is derived from an EMBL/GenBank/DDBJ whole genome shotgun (WGS) entry which is preliminary data.</text>
</comment>
<dbReference type="EMBL" id="BARU01035765">
    <property type="protein sequence ID" value="GAH84202.1"/>
    <property type="molecule type" value="Genomic_DNA"/>
</dbReference>
<protein>
    <recommendedName>
        <fullName evidence="1">NurA domain-containing protein</fullName>
    </recommendedName>
</protein>
<proteinExistence type="predicted"/>
<evidence type="ECO:0000313" key="2">
    <source>
        <dbReference type="EMBL" id="GAH84202.1"/>
    </source>
</evidence>